<sequence>MRIKKISTMFAVATFGLLIGTGVNKVAVNAADLVERTPVIEYQDAETGENKVRFIKNGHVDGATWDAKTKTLTLDNYENRGDIYLDYYNKKDYKKYSKKQVKKDKKNHLKDVITVKVKGKCKFGAEIHSDCRMIIEGVDKKAKLVANQKVTKEKNNSESCWVNANKMTVKNIQVEDFYFGANTITFKNVKVDRMLKPYVNDKNEIYYEYFASANKSIEINNCDMNIRYATPTKNQLKSNDAFTSPAFWAPKFTLRDSDIEFYGREAFKVVAVEPFYGAPINKCVQERTHIGYKVGQYIHEGKDIYIITGTRSNGSVKYNGNSESNNSEAPTDKIVVFGYTFKVK</sequence>
<evidence type="ECO:0000313" key="1">
    <source>
        <dbReference type="EMBL" id="SKA65453.1"/>
    </source>
</evidence>
<organism evidence="1 2">
    <name type="scientific">Eubacterium uniforme</name>
    <dbReference type="NCBI Taxonomy" id="39495"/>
    <lineage>
        <taxon>Bacteria</taxon>
        <taxon>Bacillati</taxon>
        <taxon>Bacillota</taxon>
        <taxon>Clostridia</taxon>
        <taxon>Eubacteriales</taxon>
        <taxon>Eubacteriaceae</taxon>
        <taxon>Eubacterium</taxon>
    </lineage>
</organism>
<keyword evidence="2" id="KW-1185">Reference proteome</keyword>
<proteinExistence type="predicted"/>
<name>A0A1T4VKK2_9FIRM</name>
<evidence type="ECO:0000313" key="2">
    <source>
        <dbReference type="Proteomes" id="UP000190814"/>
    </source>
</evidence>
<dbReference type="AlphaFoldDB" id="A0A1T4VKK2"/>
<protein>
    <submittedName>
        <fullName evidence="1">Uncharacterized protein</fullName>
    </submittedName>
</protein>
<gene>
    <name evidence="1" type="ORF">SAMN02745111_01108</name>
</gene>
<accession>A0A1T4VKK2</accession>
<dbReference type="Proteomes" id="UP000190814">
    <property type="component" value="Unassembled WGS sequence"/>
</dbReference>
<dbReference type="EMBL" id="FUXZ01000006">
    <property type="protein sequence ID" value="SKA65453.1"/>
    <property type="molecule type" value="Genomic_DNA"/>
</dbReference>
<reference evidence="1 2" key="1">
    <citation type="submission" date="2017-02" db="EMBL/GenBank/DDBJ databases">
        <authorList>
            <person name="Peterson S.W."/>
        </authorList>
    </citation>
    <scope>NUCLEOTIDE SEQUENCE [LARGE SCALE GENOMIC DNA]</scope>
    <source>
        <strain evidence="1 2">ATCC 35992</strain>
    </source>
</reference>
<dbReference type="RefSeq" id="WP_078765981.1">
    <property type="nucleotide sequence ID" value="NZ_FUXZ01000006.1"/>
</dbReference>